<sequence length="97" mass="11111">MERVCSVLLEKLDKSGERVCQRLKMLSRRPARSVSSWGKLWDPPFRSGRRRQGSGGGRMRKMEADAGILHPFLTFPISEPPHGCLSFSLRDRSREKL</sequence>
<proteinExistence type="predicted"/>
<protein>
    <submittedName>
        <fullName evidence="1">Uncharacterized protein</fullName>
    </submittedName>
</protein>
<evidence type="ECO:0000313" key="1">
    <source>
        <dbReference type="EMBL" id="KAF3849619.1"/>
    </source>
</evidence>
<evidence type="ECO:0000313" key="2">
    <source>
        <dbReference type="Proteomes" id="UP000518266"/>
    </source>
</evidence>
<dbReference type="EMBL" id="JAAKFY010000011">
    <property type="protein sequence ID" value="KAF3849619.1"/>
    <property type="molecule type" value="Genomic_DNA"/>
</dbReference>
<gene>
    <name evidence="1" type="ORF">F7725_019338</name>
</gene>
<accession>A0A7J5YLJ2</accession>
<name>A0A7J5YLJ2_DISMA</name>
<dbReference type="AlphaFoldDB" id="A0A7J5YLJ2"/>
<keyword evidence="2" id="KW-1185">Reference proteome</keyword>
<reference evidence="1 2" key="1">
    <citation type="submission" date="2020-03" db="EMBL/GenBank/DDBJ databases">
        <title>Dissostichus mawsoni Genome sequencing and assembly.</title>
        <authorList>
            <person name="Park H."/>
        </authorList>
    </citation>
    <scope>NUCLEOTIDE SEQUENCE [LARGE SCALE GENOMIC DNA]</scope>
    <source>
        <strain evidence="1">DM0001</strain>
        <tissue evidence="1">Muscle</tissue>
    </source>
</reference>
<dbReference type="Proteomes" id="UP000518266">
    <property type="component" value="Unassembled WGS sequence"/>
</dbReference>
<comment type="caution">
    <text evidence="1">The sequence shown here is derived from an EMBL/GenBank/DDBJ whole genome shotgun (WGS) entry which is preliminary data.</text>
</comment>
<organism evidence="1 2">
    <name type="scientific">Dissostichus mawsoni</name>
    <name type="common">Antarctic cod</name>
    <dbReference type="NCBI Taxonomy" id="36200"/>
    <lineage>
        <taxon>Eukaryota</taxon>
        <taxon>Metazoa</taxon>
        <taxon>Chordata</taxon>
        <taxon>Craniata</taxon>
        <taxon>Vertebrata</taxon>
        <taxon>Euteleostomi</taxon>
        <taxon>Actinopterygii</taxon>
        <taxon>Neopterygii</taxon>
        <taxon>Teleostei</taxon>
        <taxon>Neoteleostei</taxon>
        <taxon>Acanthomorphata</taxon>
        <taxon>Eupercaria</taxon>
        <taxon>Perciformes</taxon>
        <taxon>Notothenioidei</taxon>
        <taxon>Nototheniidae</taxon>
        <taxon>Dissostichus</taxon>
    </lineage>
</organism>